<dbReference type="EMBL" id="JACGCM010000811">
    <property type="protein sequence ID" value="KAF6166175.1"/>
    <property type="molecule type" value="Genomic_DNA"/>
</dbReference>
<evidence type="ECO:0000313" key="2">
    <source>
        <dbReference type="Proteomes" id="UP000541444"/>
    </source>
</evidence>
<dbReference type="AlphaFoldDB" id="A0A7J7NG63"/>
<reference evidence="1 2" key="1">
    <citation type="journal article" date="2020" name="IScience">
        <title>Genome Sequencing of the Endangered Kingdonia uniflora (Circaeasteraceae, Ranunculales) Reveals Potential Mechanisms of Evolutionary Specialization.</title>
        <authorList>
            <person name="Sun Y."/>
            <person name="Deng T."/>
            <person name="Zhang A."/>
            <person name="Moore M.J."/>
            <person name="Landis J.B."/>
            <person name="Lin N."/>
            <person name="Zhang H."/>
            <person name="Zhang X."/>
            <person name="Huang J."/>
            <person name="Zhang X."/>
            <person name="Sun H."/>
            <person name="Wang H."/>
        </authorList>
    </citation>
    <scope>NUCLEOTIDE SEQUENCE [LARGE SCALE GENOMIC DNA]</scope>
    <source>
        <strain evidence="1">TB1705</strain>
        <tissue evidence="1">Leaf</tissue>
    </source>
</reference>
<feature type="non-terminal residue" evidence="1">
    <location>
        <position position="1"/>
    </location>
</feature>
<organism evidence="1 2">
    <name type="scientific">Kingdonia uniflora</name>
    <dbReference type="NCBI Taxonomy" id="39325"/>
    <lineage>
        <taxon>Eukaryota</taxon>
        <taxon>Viridiplantae</taxon>
        <taxon>Streptophyta</taxon>
        <taxon>Embryophyta</taxon>
        <taxon>Tracheophyta</taxon>
        <taxon>Spermatophyta</taxon>
        <taxon>Magnoliopsida</taxon>
        <taxon>Ranunculales</taxon>
        <taxon>Circaeasteraceae</taxon>
        <taxon>Kingdonia</taxon>
    </lineage>
</organism>
<dbReference type="Proteomes" id="UP000541444">
    <property type="component" value="Unassembled WGS sequence"/>
</dbReference>
<proteinExistence type="predicted"/>
<evidence type="ECO:0000313" key="1">
    <source>
        <dbReference type="EMBL" id="KAF6166175.1"/>
    </source>
</evidence>
<sequence>RISLASRNSLSESISYPLHNIPISSQFRLEYRALTIPLTIPLTILEVLLGDFRVYRSDLGFHCSSDQI</sequence>
<protein>
    <submittedName>
        <fullName evidence="1">Uncharacterized protein</fullName>
    </submittedName>
</protein>
<comment type="caution">
    <text evidence="1">The sequence shown here is derived from an EMBL/GenBank/DDBJ whole genome shotgun (WGS) entry which is preliminary data.</text>
</comment>
<accession>A0A7J7NG63</accession>
<keyword evidence="2" id="KW-1185">Reference proteome</keyword>
<gene>
    <name evidence="1" type="ORF">GIB67_023885</name>
</gene>
<name>A0A7J7NG63_9MAGN</name>